<dbReference type="EMBL" id="UINC01194301">
    <property type="protein sequence ID" value="SVE10324.1"/>
    <property type="molecule type" value="Genomic_DNA"/>
</dbReference>
<proteinExistence type="predicted"/>
<reference evidence="1" key="1">
    <citation type="submission" date="2018-05" db="EMBL/GenBank/DDBJ databases">
        <authorList>
            <person name="Lanie J.A."/>
            <person name="Ng W.-L."/>
            <person name="Kazmierczak K.M."/>
            <person name="Andrzejewski T.M."/>
            <person name="Davidsen T.M."/>
            <person name="Wayne K.J."/>
            <person name="Tettelin H."/>
            <person name="Glass J.I."/>
            <person name="Rusch D."/>
            <person name="Podicherti R."/>
            <person name="Tsui H.-C.T."/>
            <person name="Winkler M.E."/>
        </authorList>
    </citation>
    <scope>NUCLEOTIDE SEQUENCE</scope>
</reference>
<dbReference type="AlphaFoldDB" id="A0A383ARK9"/>
<accession>A0A383ARK9</accession>
<protein>
    <submittedName>
        <fullName evidence="1">Uncharacterized protein</fullName>
    </submittedName>
</protein>
<sequence>MNSYTLEVVLKRTGTKVYSEKYPSINDALFSFAGKWDYPK</sequence>
<gene>
    <name evidence="1" type="ORF">METZ01_LOCUS463178</name>
</gene>
<evidence type="ECO:0000313" key="1">
    <source>
        <dbReference type="EMBL" id="SVE10324.1"/>
    </source>
</evidence>
<feature type="non-terminal residue" evidence="1">
    <location>
        <position position="40"/>
    </location>
</feature>
<name>A0A383ARK9_9ZZZZ</name>
<organism evidence="1">
    <name type="scientific">marine metagenome</name>
    <dbReference type="NCBI Taxonomy" id="408172"/>
    <lineage>
        <taxon>unclassified sequences</taxon>
        <taxon>metagenomes</taxon>
        <taxon>ecological metagenomes</taxon>
    </lineage>
</organism>